<protein>
    <submittedName>
        <fullName evidence="1">YaaC family protein</fullName>
    </submittedName>
</protein>
<dbReference type="RefSeq" id="WP_204202055.1">
    <property type="nucleotide sequence ID" value="NZ_JAFELM010000014.1"/>
</dbReference>
<evidence type="ECO:0000313" key="2">
    <source>
        <dbReference type="Proteomes" id="UP001518925"/>
    </source>
</evidence>
<organism evidence="1 2">
    <name type="scientific">Bacillus suaedaesalsae</name>
    <dbReference type="NCBI Taxonomy" id="2810349"/>
    <lineage>
        <taxon>Bacteria</taxon>
        <taxon>Bacillati</taxon>
        <taxon>Bacillota</taxon>
        <taxon>Bacilli</taxon>
        <taxon>Bacillales</taxon>
        <taxon>Bacillaceae</taxon>
        <taxon>Bacillus</taxon>
    </lineage>
</organism>
<proteinExistence type="predicted"/>
<name>A0ABS2DF66_9BACI</name>
<dbReference type="Proteomes" id="UP001518925">
    <property type="component" value="Unassembled WGS sequence"/>
</dbReference>
<keyword evidence="2" id="KW-1185">Reference proteome</keyword>
<gene>
    <name evidence="1" type="ORF">JR050_03090</name>
</gene>
<comment type="caution">
    <text evidence="1">The sequence shown here is derived from an EMBL/GenBank/DDBJ whole genome shotgun (WGS) entry which is preliminary data.</text>
</comment>
<accession>A0ABS2DF66</accession>
<dbReference type="InterPro" id="IPR026988">
    <property type="entry name" value="YaaC-like"/>
</dbReference>
<evidence type="ECO:0000313" key="1">
    <source>
        <dbReference type="EMBL" id="MBM6616665.1"/>
    </source>
</evidence>
<dbReference type="Pfam" id="PF14175">
    <property type="entry name" value="YaaC"/>
    <property type="match status" value="1"/>
</dbReference>
<sequence length="324" mass="38656">MFDHQMIWQSYTPFHSSANVQEFLFRIYNRNNIEDAEKKSYNNCYPFIYYIDHGKSYYLLSEQAPISIKPVLLFYGMTQLVKACLLTVDPEYPESTSVLAHGVSTRKRKKQSYDFLKDEVKIQKNGLFSHFAEKMFHVEHLDGEKLTMLSLLKRIPELSSLFNFSYQEDVSFPLIKTSEHTYILKYNIIDKYHMTEERFKDFLNDSLKKTSLIEFDKDNKNIVISFKDKNHLTPISCHPFYFNHQVGNYVISSERELTSYFPEMMIHYLILYNLSMISRYETEWWSELLQHISTKDLPFIQQFIQTTTFKIPYLISEFLHGLNK</sequence>
<reference evidence="1 2" key="1">
    <citation type="submission" date="2021-02" db="EMBL/GenBank/DDBJ databases">
        <title>Bacillus sp. RD4P76, an endophyte from a halophyte.</title>
        <authorList>
            <person name="Sun J.-Q."/>
        </authorList>
    </citation>
    <scope>NUCLEOTIDE SEQUENCE [LARGE SCALE GENOMIC DNA]</scope>
    <source>
        <strain evidence="1 2">RD4P76</strain>
    </source>
</reference>
<dbReference type="EMBL" id="JAFELM010000014">
    <property type="protein sequence ID" value="MBM6616665.1"/>
    <property type="molecule type" value="Genomic_DNA"/>
</dbReference>